<dbReference type="PANTHER" id="PTHR35149">
    <property type="entry name" value="SLL5132 PROTEIN"/>
    <property type="match status" value="1"/>
</dbReference>
<name>A0A328B916_9BACT</name>
<evidence type="ECO:0000313" key="2">
    <source>
        <dbReference type="EMBL" id="RAK62426.1"/>
    </source>
</evidence>
<dbReference type="Proteomes" id="UP000248553">
    <property type="component" value="Unassembled WGS sequence"/>
</dbReference>
<keyword evidence="3" id="KW-1185">Reference proteome</keyword>
<feature type="domain" description="GmrSD restriction endonucleases N-terminal" evidence="1">
    <location>
        <begin position="13"/>
        <end position="262"/>
    </location>
</feature>
<reference evidence="3" key="1">
    <citation type="submission" date="2018-05" db="EMBL/GenBank/DDBJ databases">
        <authorList>
            <person name="Nie L."/>
        </authorList>
    </citation>
    <scope>NUCLEOTIDE SEQUENCE [LARGE SCALE GENOMIC DNA]</scope>
    <source>
        <strain evidence="3">NL</strain>
    </source>
</reference>
<dbReference type="PANTHER" id="PTHR35149:SF1">
    <property type="entry name" value="DUF5655 DOMAIN-CONTAINING PROTEIN"/>
    <property type="match status" value="1"/>
</dbReference>
<evidence type="ECO:0000313" key="3">
    <source>
        <dbReference type="Proteomes" id="UP000248553"/>
    </source>
</evidence>
<organism evidence="2 3">
    <name type="scientific">Hymenobacter edaphi</name>
    <dbReference type="NCBI Taxonomy" id="2211146"/>
    <lineage>
        <taxon>Bacteria</taxon>
        <taxon>Pseudomonadati</taxon>
        <taxon>Bacteroidota</taxon>
        <taxon>Cytophagia</taxon>
        <taxon>Cytophagales</taxon>
        <taxon>Hymenobacteraceae</taxon>
        <taxon>Hymenobacter</taxon>
    </lineage>
</organism>
<dbReference type="AlphaFoldDB" id="A0A328B916"/>
<comment type="caution">
    <text evidence="2">The sequence shown here is derived from an EMBL/GenBank/DDBJ whole genome shotgun (WGS) entry which is preliminary data.</text>
</comment>
<dbReference type="RefSeq" id="WP_111480687.1">
    <property type="nucleotide sequence ID" value="NZ_QHKM01000014.1"/>
</dbReference>
<dbReference type="InterPro" id="IPR004919">
    <property type="entry name" value="GmrSD_N"/>
</dbReference>
<proteinExistence type="predicted"/>
<gene>
    <name evidence="2" type="ORF">DLM85_23780</name>
</gene>
<evidence type="ECO:0000259" key="1">
    <source>
        <dbReference type="Pfam" id="PF03235"/>
    </source>
</evidence>
<dbReference type="OrthoDB" id="9798761at2"/>
<dbReference type="Pfam" id="PF03235">
    <property type="entry name" value="GmrSD_N"/>
    <property type="match status" value="1"/>
</dbReference>
<protein>
    <recommendedName>
        <fullName evidence="1">GmrSD restriction endonucleases N-terminal domain-containing protein</fullName>
    </recommendedName>
</protein>
<sequence>MKAGKYTIKDFFVNRYLKQVIVPEIQRDYVWQEEQLMGLLNSLLADFFKFATYETINLNSTLRPEDRELAESFNSYRKRLTCASNIGFIYAYNDEEFAGRYFLIDGQQRITSAFLILLTLAHRNPRLTKRFRSTYFEEGTLKFDYKVRDASHDFLFKLVPYLLDTPEEKVDEQMWMYSEPDATVQNLFQNFRALQRFFSSASFQHSFLERSVTEEDFYGYLEEYTEFYYFDTNISEQGEDLYIYMNARGEQVQSNENVKAELLSRLRTLEEKNEYGEKWEAWQDFFWQHRGANKNADAGFNEFLACIAGLTNLVSGSTSNFYSPDEYKANGGIRTSQILSALDLATIEKYVGCLRFLQENRDTFKSRYTNCGWVDACLETMWSIFNGERTNWYADYNNDNRGTERNRMAFIWPVLRFMARRSEVVLPINEAFRVLRIHYLHFTNYVRSVAQLEKEVENLCNLGPFVVFGNAEENLKHALYTSVDPSSVYQYEELIWEIEDHPFNLNGRDVGGTNISHLVELNPIPSLTDLQRVRDRLYELFPSKQQRYKTLQNVLLYYGPYQHRESPWYYFNYNFGDWRRTIRGKGSEEANMTEKAFQRFFADFLGFEGTLDDFLSVKRETLLRKEDAQERYQKVLWYSQSLGNRLWKEGDYIAFSNDWDGYDAHFPDCRVIYNTRGDFRGYSNCKLQDLLPVDKEVETAAEVPALLDSSE</sequence>
<dbReference type="EMBL" id="QHKM01000014">
    <property type="protein sequence ID" value="RAK62426.1"/>
    <property type="molecule type" value="Genomic_DNA"/>
</dbReference>
<accession>A0A328B916</accession>